<sequence>MDNNSINKTRVNYKEEHTQMMKKRQTKSIVVILLLVEPHPVHISSHRRRRSSRATVASSRQTCEHCRRRHSTASKSLVAVLKVEEVSAVVVSAPRPSHSTSHPITVAVAVAAAPSYPSPRLPSSSSKSLQAVVFVFHLRLQAFVSAVHGLQSLLDRVIIECRTQDLDESMPFALSLASLLQELGSFSKQLVTLSPQKVMITMAHYIPNFNVTNQR</sequence>
<accession>A0ABU6Q4Z7</accession>
<proteinExistence type="predicted"/>
<evidence type="ECO:0000313" key="2">
    <source>
        <dbReference type="EMBL" id="MED6106906.1"/>
    </source>
</evidence>
<comment type="caution">
    <text evidence="2">The sequence shown here is derived from an EMBL/GenBank/DDBJ whole genome shotgun (WGS) entry which is preliminary data.</text>
</comment>
<evidence type="ECO:0000313" key="3">
    <source>
        <dbReference type="Proteomes" id="UP001341840"/>
    </source>
</evidence>
<feature type="region of interest" description="Disordered" evidence="1">
    <location>
        <begin position="43"/>
        <end position="62"/>
    </location>
</feature>
<protein>
    <submittedName>
        <fullName evidence="2">Uncharacterized protein</fullName>
    </submittedName>
</protein>
<keyword evidence="3" id="KW-1185">Reference proteome</keyword>
<dbReference type="EMBL" id="JASCZI010000020">
    <property type="protein sequence ID" value="MED6106906.1"/>
    <property type="molecule type" value="Genomic_DNA"/>
</dbReference>
<reference evidence="2 3" key="1">
    <citation type="journal article" date="2023" name="Plants (Basel)">
        <title>Bridging the Gap: Combining Genomics and Transcriptomics Approaches to Understand Stylosanthes scabra, an Orphan Legume from the Brazilian Caatinga.</title>
        <authorList>
            <person name="Ferreira-Neto J.R.C."/>
            <person name="da Silva M.D."/>
            <person name="Binneck E."/>
            <person name="de Melo N.F."/>
            <person name="da Silva R.H."/>
            <person name="de Melo A.L.T.M."/>
            <person name="Pandolfi V."/>
            <person name="Bustamante F.O."/>
            <person name="Brasileiro-Vidal A.C."/>
            <person name="Benko-Iseppon A.M."/>
        </authorList>
    </citation>
    <scope>NUCLEOTIDE SEQUENCE [LARGE SCALE GENOMIC DNA]</scope>
    <source>
        <tissue evidence="2">Leaves</tissue>
    </source>
</reference>
<gene>
    <name evidence="2" type="ORF">PIB30_008910</name>
</gene>
<organism evidence="2 3">
    <name type="scientific">Stylosanthes scabra</name>
    <dbReference type="NCBI Taxonomy" id="79078"/>
    <lineage>
        <taxon>Eukaryota</taxon>
        <taxon>Viridiplantae</taxon>
        <taxon>Streptophyta</taxon>
        <taxon>Embryophyta</taxon>
        <taxon>Tracheophyta</taxon>
        <taxon>Spermatophyta</taxon>
        <taxon>Magnoliopsida</taxon>
        <taxon>eudicotyledons</taxon>
        <taxon>Gunneridae</taxon>
        <taxon>Pentapetalae</taxon>
        <taxon>rosids</taxon>
        <taxon>fabids</taxon>
        <taxon>Fabales</taxon>
        <taxon>Fabaceae</taxon>
        <taxon>Papilionoideae</taxon>
        <taxon>50 kb inversion clade</taxon>
        <taxon>dalbergioids sensu lato</taxon>
        <taxon>Dalbergieae</taxon>
        <taxon>Pterocarpus clade</taxon>
        <taxon>Stylosanthes</taxon>
    </lineage>
</organism>
<evidence type="ECO:0000256" key="1">
    <source>
        <dbReference type="SAM" id="MobiDB-lite"/>
    </source>
</evidence>
<dbReference type="Proteomes" id="UP001341840">
    <property type="component" value="Unassembled WGS sequence"/>
</dbReference>
<name>A0ABU6Q4Z7_9FABA</name>